<sequence length="234" mass="25726">MIEIKNLTKKFGQNLVLDNLSFSVAKGEILGFLGPNGAGKTTTMKIITSFWPATSGSILINGLDTVGNSLATRSKIGYLPETVPLYDDMRVFEYLKFVAQIRGLAEGKIKPRLKQVVATCGLTKVLRRPIDELSKGFRQRVGLAQAIMHEPDILILDEPTTGLDPNQIMEIRDLIKTIGREKTVIFSTHILSEVSATCNRVIIINNGKIVGQGSPAELIGKYGNLEQAFRELTK</sequence>
<dbReference type="Proteomes" id="UP000034190">
    <property type="component" value="Unassembled WGS sequence"/>
</dbReference>
<dbReference type="PROSITE" id="PS50893">
    <property type="entry name" value="ABC_TRANSPORTER_2"/>
    <property type="match status" value="1"/>
</dbReference>
<evidence type="ECO:0000256" key="4">
    <source>
        <dbReference type="ARBA" id="ARBA00022840"/>
    </source>
</evidence>
<organism evidence="6 7">
    <name type="scientific">Candidatus Falkowbacteria bacterium GW2011_GWA2_41_14</name>
    <dbReference type="NCBI Taxonomy" id="1618635"/>
    <lineage>
        <taxon>Bacteria</taxon>
        <taxon>Candidatus Falkowiibacteriota</taxon>
    </lineage>
</organism>
<dbReference type="InterPro" id="IPR003593">
    <property type="entry name" value="AAA+_ATPase"/>
</dbReference>
<evidence type="ECO:0000256" key="1">
    <source>
        <dbReference type="ARBA" id="ARBA00005417"/>
    </source>
</evidence>
<keyword evidence="4" id="KW-0067">ATP-binding</keyword>
<dbReference type="SMART" id="SM00382">
    <property type="entry name" value="AAA"/>
    <property type="match status" value="1"/>
</dbReference>
<dbReference type="CDD" id="cd03230">
    <property type="entry name" value="ABC_DR_subfamily_A"/>
    <property type="match status" value="1"/>
</dbReference>
<protein>
    <submittedName>
        <fullName evidence="6">ABC transporter related protein</fullName>
    </submittedName>
</protein>
<keyword evidence="2" id="KW-0813">Transport</keyword>
<evidence type="ECO:0000256" key="2">
    <source>
        <dbReference type="ARBA" id="ARBA00022448"/>
    </source>
</evidence>
<dbReference type="GO" id="GO:0016887">
    <property type="term" value="F:ATP hydrolysis activity"/>
    <property type="evidence" value="ECO:0007669"/>
    <property type="project" value="InterPro"/>
</dbReference>
<dbReference type="GO" id="GO:0005524">
    <property type="term" value="F:ATP binding"/>
    <property type="evidence" value="ECO:0007669"/>
    <property type="project" value="UniProtKB-KW"/>
</dbReference>
<dbReference type="SUPFAM" id="SSF52540">
    <property type="entry name" value="P-loop containing nucleoside triphosphate hydrolases"/>
    <property type="match status" value="1"/>
</dbReference>
<accession>A0A0G0USG9</accession>
<dbReference type="Pfam" id="PF00005">
    <property type="entry name" value="ABC_tran"/>
    <property type="match status" value="1"/>
</dbReference>
<proteinExistence type="inferred from homology"/>
<dbReference type="AlphaFoldDB" id="A0A0G0USG9"/>
<dbReference type="PATRIC" id="fig|1618635.3.peg.163"/>
<keyword evidence="3" id="KW-0547">Nucleotide-binding</keyword>
<name>A0A0G0USG9_9BACT</name>
<dbReference type="InterPro" id="IPR027417">
    <property type="entry name" value="P-loop_NTPase"/>
</dbReference>
<comment type="caution">
    <text evidence="6">The sequence shown here is derived from an EMBL/GenBank/DDBJ whole genome shotgun (WGS) entry which is preliminary data.</text>
</comment>
<reference evidence="6 7" key="1">
    <citation type="journal article" date="2015" name="Nature">
        <title>rRNA introns, odd ribosomes, and small enigmatic genomes across a large radiation of phyla.</title>
        <authorList>
            <person name="Brown C.T."/>
            <person name="Hug L.A."/>
            <person name="Thomas B.C."/>
            <person name="Sharon I."/>
            <person name="Castelle C.J."/>
            <person name="Singh A."/>
            <person name="Wilkins M.J."/>
            <person name="Williams K.H."/>
            <person name="Banfield J.F."/>
        </authorList>
    </citation>
    <scope>NUCLEOTIDE SEQUENCE [LARGE SCALE GENOMIC DNA]</scope>
</reference>
<feature type="domain" description="ABC transporter" evidence="5">
    <location>
        <begin position="2"/>
        <end position="231"/>
    </location>
</feature>
<evidence type="ECO:0000313" key="7">
    <source>
        <dbReference type="Proteomes" id="UP000034190"/>
    </source>
</evidence>
<evidence type="ECO:0000259" key="5">
    <source>
        <dbReference type="PROSITE" id="PS50893"/>
    </source>
</evidence>
<evidence type="ECO:0000256" key="3">
    <source>
        <dbReference type="ARBA" id="ARBA00022741"/>
    </source>
</evidence>
<dbReference type="EMBL" id="LCAP01000002">
    <property type="protein sequence ID" value="KKR91699.1"/>
    <property type="molecule type" value="Genomic_DNA"/>
</dbReference>
<dbReference type="PANTHER" id="PTHR43335">
    <property type="entry name" value="ABC TRANSPORTER, ATP-BINDING PROTEIN"/>
    <property type="match status" value="1"/>
</dbReference>
<evidence type="ECO:0000313" key="6">
    <source>
        <dbReference type="EMBL" id="KKR91699.1"/>
    </source>
</evidence>
<dbReference type="PANTHER" id="PTHR43335:SF4">
    <property type="entry name" value="ABC TRANSPORTER, ATP-BINDING PROTEIN"/>
    <property type="match status" value="1"/>
</dbReference>
<gene>
    <name evidence="6" type="ORF">UU43_C0002G0008</name>
</gene>
<comment type="similarity">
    <text evidence="1">Belongs to the ABC transporter superfamily.</text>
</comment>
<dbReference type="Gene3D" id="3.40.50.300">
    <property type="entry name" value="P-loop containing nucleotide triphosphate hydrolases"/>
    <property type="match status" value="1"/>
</dbReference>
<dbReference type="InterPro" id="IPR003439">
    <property type="entry name" value="ABC_transporter-like_ATP-bd"/>
</dbReference>